<name>X0T5W1_9ZZZZ</name>
<comment type="caution">
    <text evidence="1">The sequence shown here is derived from an EMBL/GenBank/DDBJ whole genome shotgun (WGS) entry which is preliminary data.</text>
</comment>
<proteinExistence type="predicted"/>
<dbReference type="AlphaFoldDB" id="X0T5W1"/>
<organism evidence="1">
    <name type="scientific">marine sediment metagenome</name>
    <dbReference type="NCBI Taxonomy" id="412755"/>
    <lineage>
        <taxon>unclassified sequences</taxon>
        <taxon>metagenomes</taxon>
        <taxon>ecological metagenomes</taxon>
    </lineage>
</organism>
<accession>X0T5W1</accession>
<sequence length="30" mass="3513">GMYDFQLVDDANIALEILNGDLIRHRPWRA</sequence>
<dbReference type="EMBL" id="BARS01004735">
    <property type="protein sequence ID" value="GAF82736.1"/>
    <property type="molecule type" value="Genomic_DNA"/>
</dbReference>
<feature type="non-terminal residue" evidence="1">
    <location>
        <position position="1"/>
    </location>
</feature>
<evidence type="ECO:0000313" key="1">
    <source>
        <dbReference type="EMBL" id="GAF82736.1"/>
    </source>
</evidence>
<gene>
    <name evidence="1" type="ORF">S01H1_09260</name>
</gene>
<protein>
    <submittedName>
        <fullName evidence="1">Uncharacterized protein</fullName>
    </submittedName>
</protein>
<reference evidence="1" key="1">
    <citation type="journal article" date="2014" name="Front. Microbiol.">
        <title>High frequency of phylogenetically diverse reductive dehalogenase-homologous genes in deep subseafloor sedimentary metagenomes.</title>
        <authorList>
            <person name="Kawai M."/>
            <person name="Futagami T."/>
            <person name="Toyoda A."/>
            <person name="Takaki Y."/>
            <person name="Nishi S."/>
            <person name="Hori S."/>
            <person name="Arai W."/>
            <person name="Tsubouchi T."/>
            <person name="Morono Y."/>
            <person name="Uchiyama I."/>
            <person name="Ito T."/>
            <person name="Fujiyama A."/>
            <person name="Inagaki F."/>
            <person name="Takami H."/>
        </authorList>
    </citation>
    <scope>NUCLEOTIDE SEQUENCE</scope>
    <source>
        <strain evidence="1">Expedition CK06-06</strain>
    </source>
</reference>